<keyword evidence="1" id="KW-0812">Transmembrane</keyword>
<keyword evidence="3" id="KW-1185">Reference proteome</keyword>
<feature type="transmembrane region" description="Helical" evidence="1">
    <location>
        <begin position="35"/>
        <end position="61"/>
    </location>
</feature>
<protein>
    <submittedName>
        <fullName evidence="2">Uncharacterized protein</fullName>
    </submittedName>
</protein>
<dbReference type="Proteomes" id="UP000002535">
    <property type="component" value="Chromosome"/>
</dbReference>
<evidence type="ECO:0000313" key="3">
    <source>
        <dbReference type="Proteomes" id="UP000002535"/>
    </source>
</evidence>
<sequence>MKMAIDPEVIPPSNNKGSRAGRYVPKWAIYTSSGIGVLVLVGLIKTLLPLIGMACLLAFIWSQSTTNRRY</sequence>
<evidence type="ECO:0000313" key="2">
    <source>
        <dbReference type="EMBL" id="AAZ58439.1"/>
    </source>
</evidence>
<dbReference type="EMBL" id="CP000095">
    <property type="protein sequence ID" value="AAZ58439.1"/>
    <property type="molecule type" value="Genomic_DNA"/>
</dbReference>
<dbReference type="STRING" id="59920.PMN2A_0948"/>
<evidence type="ECO:0000256" key="1">
    <source>
        <dbReference type="SAM" id="Phobius"/>
    </source>
</evidence>
<organism evidence="2 3">
    <name type="scientific">Prochlorococcus marinus (strain NATL2A)</name>
    <dbReference type="NCBI Taxonomy" id="59920"/>
    <lineage>
        <taxon>Bacteria</taxon>
        <taxon>Bacillati</taxon>
        <taxon>Cyanobacteriota</taxon>
        <taxon>Cyanophyceae</taxon>
        <taxon>Synechococcales</taxon>
        <taxon>Prochlorococcaceae</taxon>
        <taxon>Prochlorococcus</taxon>
    </lineage>
</organism>
<dbReference type="HOGENOM" id="CLU_2754670_0_0_3"/>
<dbReference type="PhylomeDB" id="Q46J89"/>
<keyword evidence="1" id="KW-1133">Transmembrane helix</keyword>
<dbReference type="AlphaFoldDB" id="Q46J89"/>
<name>Q46J89_PROMT</name>
<dbReference type="KEGG" id="pmn:PMN2A_0948"/>
<proteinExistence type="predicted"/>
<accession>Q46J89</accession>
<reference evidence="2 3" key="1">
    <citation type="journal article" date="2007" name="PLoS Genet.">
        <title>Patterns and implications of gene gain and loss in the evolution of Prochlorococcus.</title>
        <authorList>
            <person name="Kettler G.C."/>
            <person name="Martiny A.C."/>
            <person name="Huang K."/>
            <person name="Zucker J."/>
            <person name="Coleman M.L."/>
            <person name="Rodrigue S."/>
            <person name="Chen F."/>
            <person name="Lapidus A."/>
            <person name="Ferriera S."/>
            <person name="Johnson J."/>
            <person name="Steglich C."/>
            <person name="Church G.M."/>
            <person name="Richardson P."/>
            <person name="Chisholm S.W."/>
        </authorList>
    </citation>
    <scope>NUCLEOTIDE SEQUENCE [LARGE SCALE GENOMIC DNA]</scope>
    <source>
        <strain evidence="2 3">NATL2A</strain>
    </source>
</reference>
<keyword evidence="1" id="KW-0472">Membrane</keyword>
<gene>
    <name evidence="2" type="ordered locus">PMN2A_0948</name>
</gene>